<name>A0A7K1LMK8_9FLAO</name>
<comment type="caution">
    <text evidence="1">The sequence shown here is derived from an EMBL/GenBank/DDBJ whole genome shotgun (WGS) entry which is preliminary data.</text>
</comment>
<evidence type="ECO:0000313" key="1">
    <source>
        <dbReference type="EMBL" id="MUP42054.1"/>
    </source>
</evidence>
<evidence type="ECO:0000313" key="2">
    <source>
        <dbReference type="Proteomes" id="UP000460416"/>
    </source>
</evidence>
<sequence>MKVAFKLGGLNNWFDHYRKQEIELMQAYTEECEIAIINAYRELNLYRVEHIEPIDDFHAHIWTSFRNLESTTFDLDEVYTSIFPALNRRSTFVTVFSMLEKNLYELCKWLYSEFQADKVDIYLKGPGSKLVRMKNYIHDEVQIPLNENLAANWSKLRTLNLLRNEIVHNFGRMENCDNKYLKKLIHEDPEISISKDYNEVEFGNQFFIRLIGFFEQFYSQLQDAIRIKIEKQSKDKS</sequence>
<proteinExistence type="predicted"/>
<protein>
    <recommendedName>
        <fullName evidence="3">Cthe-2314-like HEPN domain-containing protein</fullName>
    </recommendedName>
</protein>
<dbReference type="RefSeq" id="WP_156274917.1">
    <property type="nucleotide sequence ID" value="NZ_BAABGI010000001.1"/>
</dbReference>
<dbReference type="Proteomes" id="UP000460416">
    <property type="component" value="Unassembled WGS sequence"/>
</dbReference>
<dbReference type="AlphaFoldDB" id="A0A7K1LMK8"/>
<accession>A0A7K1LMK8</accession>
<gene>
    <name evidence="1" type="ORF">FLP08_05675</name>
</gene>
<reference evidence="1 2" key="1">
    <citation type="submission" date="2019-07" db="EMBL/GenBank/DDBJ databases">
        <title>Gramella aestuarii sp. nov., isolated from a tidal flat, and emended description of Gramella echinicola.</title>
        <authorList>
            <person name="Liu L."/>
        </authorList>
    </citation>
    <scope>NUCLEOTIDE SEQUENCE [LARGE SCALE GENOMIC DNA]</scope>
    <source>
        <strain evidence="1 2">BS12</strain>
    </source>
</reference>
<evidence type="ECO:0008006" key="3">
    <source>
        <dbReference type="Google" id="ProtNLM"/>
    </source>
</evidence>
<keyword evidence="2" id="KW-1185">Reference proteome</keyword>
<dbReference type="EMBL" id="VJVW01000002">
    <property type="protein sequence ID" value="MUP42054.1"/>
    <property type="molecule type" value="Genomic_DNA"/>
</dbReference>
<organism evidence="1 2">
    <name type="scientific">Christiangramia aestuarii</name>
    <dbReference type="NCBI Taxonomy" id="1028746"/>
    <lineage>
        <taxon>Bacteria</taxon>
        <taxon>Pseudomonadati</taxon>
        <taxon>Bacteroidota</taxon>
        <taxon>Flavobacteriia</taxon>
        <taxon>Flavobacteriales</taxon>
        <taxon>Flavobacteriaceae</taxon>
        <taxon>Christiangramia</taxon>
    </lineage>
</organism>